<evidence type="ECO:0000313" key="3">
    <source>
        <dbReference type="EMBL" id="PWI70134.1"/>
    </source>
</evidence>
<reference evidence="3 4" key="1">
    <citation type="journal article" date="2016" name="Front. Microbiol.">
        <title>Genome and transcriptome sequences reveal the specific parasitism of the nematophagous Purpureocillium lilacinum 36-1.</title>
        <authorList>
            <person name="Xie J."/>
            <person name="Li S."/>
            <person name="Mo C."/>
            <person name="Xiao X."/>
            <person name="Peng D."/>
            <person name="Wang G."/>
            <person name="Xiao Y."/>
        </authorList>
    </citation>
    <scope>NUCLEOTIDE SEQUENCE [LARGE SCALE GENOMIC DNA]</scope>
    <source>
        <strain evidence="3 4">36-1</strain>
    </source>
</reference>
<keyword evidence="1" id="KW-0175">Coiled coil</keyword>
<evidence type="ECO:0000256" key="1">
    <source>
        <dbReference type="SAM" id="Coils"/>
    </source>
</evidence>
<organism evidence="3 4">
    <name type="scientific">Purpureocillium lilacinum</name>
    <name type="common">Paecilomyces lilacinus</name>
    <dbReference type="NCBI Taxonomy" id="33203"/>
    <lineage>
        <taxon>Eukaryota</taxon>
        <taxon>Fungi</taxon>
        <taxon>Dikarya</taxon>
        <taxon>Ascomycota</taxon>
        <taxon>Pezizomycotina</taxon>
        <taxon>Sordariomycetes</taxon>
        <taxon>Hypocreomycetidae</taxon>
        <taxon>Hypocreales</taxon>
        <taxon>Ophiocordycipitaceae</taxon>
        <taxon>Purpureocillium</taxon>
    </lineage>
</organism>
<gene>
    <name evidence="3" type="ORF">PCL_00278</name>
</gene>
<feature type="region of interest" description="Disordered" evidence="2">
    <location>
        <begin position="165"/>
        <end position="247"/>
    </location>
</feature>
<accession>A0A2U3E6N6</accession>
<evidence type="ECO:0000256" key="2">
    <source>
        <dbReference type="SAM" id="MobiDB-lite"/>
    </source>
</evidence>
<feature type="region of interest" description="Disordered" evidence="2">
    <location>
        <begin position="319"/>
        <end position="352"/>
    </location>
</feature>
<name>A0A2U3E6N6_PURLI</name>
<evidence type="ECO:0000313" key="4">
    <source>
        <dbReference type="Proteomes" id="UP000245956"/>
    </source>
</evidence>
<comment type="caution">
    <text evidence="3">The sequence shown here is derived from an EMBL/GenBank/DDBJ whole genome shotgun (WGS) entry which is preliminary data.</text>
</comment>
<protein>
    <submittedName>
        <fullName evidence="3">Uncharacterized protein</fullName>
    </submittedName>
</protein>
<sequence length="569" mass="63510">MKDLTPSQKAKLHEVADGMLKVYQTLVRMRYLDASLIQEGPHNVDHLLPLYRSLGLDPSIIYLYSILPYVKPGDDGGGGDFFQGGEFADFRDEEDVRQARDPFYSDAAEDAMRPWMTPLSNIGNHHTALIYDARKHCIGIFDQLNSGSGDHNLYEGCIIRKEDEVDEEEGDQREGHGVGSGGSAGGEPDETDEEENGVQSDEEDGQDDDGDDEDEEEAEDEQGDEDGDSHDDEDSGDDDGGHECWLDEMDCRPAPNVLRGMVLWFESLTELPGGGEQSGPEWSADIIKPLYIKHGWPHAHFNGDAFLVDQARAQAVLDARDAAEEPQRKVDRLHPDKGTTQNADDDGSNSPLIQRGRERLAAATTPDEEWAARWELWCAECGHKRRLRAFREAEADLQRECPDGVCVKPGEMVLWELRQLREELLSAERALKRCRQEINDAGETDDDARRSLQIQLRQAERRAETYRRAYAACEADAKRDCPGKAPLPLGRGVETTGLDLDGRRKDLTGQVEGLEEDIGLIREWIEGLPEGDGVQTARELAGAQLEQSEEQLESTKWQLGCVMKDLEGL</sequence>
<feature type="coiled-coil region" evidence="1">
    <location>
        <begin position="417"/>
        <end position="476"/>
    </location>
</feature>
<feature type="compositionally biased region" description="Acidic residues" evidence="2">
    <location>
        <begin position="187"/>
        <end position="238"/>
    </location>
</feature>
<dbReference type="AlphaFoldDB" id="A0A2U3E6N6"/>
<dbReference type="Proteomes" id="UP000245956">
    <property type="component" value="Unassembled WGS sequence"/>
</dbReference>
<dbReference type="EMBL" id="LCWV01000010">
    <property type="protein sequence ID" value="PWI70134.1"/>
    <property type="molecule type" value="Genomic_DNA"/>
</dbReference>
<proteinExistence type="predicted"/>
<feature type="compositionally biased region" description="Polar residues" evidence="2">
    <location>
        <begin position="338"/>
        <end position="352"/>
    </location>
</feature>
<feature type="compositionally biased region" description="Basic and acidic residues" evidence="2">
    <location>
        <begin position="319"/>
        <end position="337"/>
    </location>
</feature>